<dbReference type="AlphaFoldDB" id="A0A9X8DLL5"/>
<dbReference type="InterPro" id="IPR000668">
    <property type="entry name" value="Peptidase_C1A_C"/>
</dbReference>
<name>A0A9X8DLL5_APHAT</name>
<dbReference type="Pfam" id="PF00112">
    <property type="entry name" value="Peptidase_C1"/>
    <property type="match status" value="1"/>
</dbReference>
<evidence type="ECO:0000313" key="5">
    <source>
        <dbReference type="Proteomes" id="UP000275652"/>
    </source>
</evidence>
<keyword evidence="2" id="KW-0865">Zymogen</keyword>
<dbReference type="SUPFAM" id="SSF54001">
    <property type="entry name" value="Cysteine proteinases"/>
    <property type="match status" value="1"/>
</dbReference>
<dbReference type="EMBL" id="QUTI01046210">
    <property type="protein sequence ID" value="RLN99792.1"/>
    <property type="molecule type" value="Genomic_DNA"/>
</dbReference>
<reference evidence="4 5" key="1">
    <citation type="journal article" date="2018" name="J. Invertebr. Pathol.">
        <title>New genotyping method for the causative agent of crayfish plague (Aphanomyces astaci) based on whole genome data.</title>
        <authorList>
            <person name="Minardi D."/>
            <person name="Studholme D.J."/>
            <person name="van der Giezen M."/>
            <person name="Pretto T."/>
            <person name="Oidtmann B."/>
        </authorList>
    </citation>
    <scope>NUCLEOTIDE SEQUENCE [LARGE SCALE GENOMIC DNA]</scope>
    <source>
        <strain evidence="4 5">KB13</strain>
    </source>
</reference>
<comment type="similarity">
    <text evidence="1">Belongs to the peptidase C1 family.</text>
</comment>
<protein>
    <recommendedName>
        <fullName evidence="3">Peptidase C1A papain C-terminal domain-containing protein</fullName>
    </recommendedName>
</protein>
<proteinExistence type="inferred from homology"/>
<dbReference type="SMART" id="SM00645">
    <property type="entry name" value="Pept_C1"/>
    <property type="match status" value="1"/>
</dbReference>
<dbReference type="InterPro" id="IPR013128">
    <property type="entry name" value="Peptidase_C1A"/>
</dbReference>
<dbReference type="PROSITE" id="PS00139">
    <property type="entry name" value="THIOL_PROTEASE_CYS"/>
    <property type="match status" value="1"/>
</dbReference>
<evidence type="ECO:0000313" key="4">
    <source>
        <dbReference type="EMBL" id="RLN99792.1"/>
    </source>
</evidence>
<dbReference type="InterPro" id="IPR000169">
    <property type="entry name" value="Pept_cys_AS"/>
</dbReference>
<accession>A0A9X8DLL5</accession>
<organism evidence="4 5">
    <name type="scientific">Aphanomyces astaci</name>
    <name type="common">Crayfish plague agent</name>
    <dbReference type="NCBI Taxonomy" id="112090"/>
    <lineage>
        <taxon>Eukaryota</taxon>
        <taxon>Sar</taxon>
        <taxon>Stramenopiles</taxon>
        <taxon>Oomycota</taxon>
        <taxon>Saprolegniomycetes</taxon>
        <taxon>Saprolegniales</taxon>
        <taxon>Verrucalvaceae</taxon>
        <taxon>Aphanomyces</taxon>
    </lineage>
</organism>
<evidence type="ECO:0000256" key="2">
    <source>
        <dbReference type="ARBA" id="ARBA00023145"/>
    </source>
</evidence>
<dbReference type="GO" id="GO:0006508">
    <property type="term" value="P:proteolysis"/>
    <property type="evidence" value="ECO:0007669"/>
    <property type="project" value="InterPro"/>
</dbReference>
<evidence type="ECO:0000256" key="1">
    <source>
        <dbReference type="ARBA" id="ARBA00008455"/>
    </source>
</evidence>
<dbReference type="InterPro" id="IPR039417">
    <property type="entry name" value="Peptidase_C1A_papain-like"/>
</dbReference>
<sequence>MPAFTGPTSDDLDHFWFSKMKCTFLVGMLVATSVVATTNDRCHLFNNKDACLGSSEGKPCYWCASAAVPSSCFDEDEAAQLPPAVFQCMKEDATPANSGCHFYNSEASCQQNTEGDKPCYWCKSAAVPSQCYNETEAEQLPPAVFQCDMKKKSLVFEADVVDLAAVTTDAFISSAAVPSMCYNETEAKLLPPAIFQCDKEDSINWALTEVLPSRAFNPNPLLLPSVGGHTNVPDAIDWRRWDAVSPVKDQGKCGSCWTFSSTGSLESHNLLTHGKKVLLSEQNLVDCAQAFDNHGCSGGLPSHAFEYIKYNGGLDTGASYPYHAKDEPCKFSRASVGVHVVDVVNITSTDELELRKAVGTAGPVSIAFQVAPDFRFYKDGVYDSTVCHSGEQDVNHGRGVISYYIE</sequence>
<feature type="domain" description="Peptidase C1A papain C-terminal" evidence="3">
    <location>
        <begin position="232"/>
        <end position="405"/>
    </location>
</feature>
<dbReference type="InterPro" id="IPR038765">
    <property type="entry name" value="Papain-like_cys_pep_sf"/>
</dbReference>
<evidence type="ECO:0000259" key="3">
    <source>
        <dbReference type="SMART" id="SM00645"/>
    </source>
</evidence>
<dbReference type="Proteomes" id="UP000275652">
    <property type="component" value="Unassembled WGS sequence"/>
</dbReference>
<dbReference type="CDD" id="cd02248">
    <property type="entry name" value="Peptidase_C1A"/>
    <property type="match status" value="1"/>
</dbReference>
<dbReference type="PANTHER" id="PTHR12411">
    <property type="entry name" value="CYSTEINE PROTEASE FAMILY C1-RELATED"/>
    <property type="match status" value="1"/>
</dbReference>
<dbReference type="GO" id="GO:0008234">
    <property type="term" value="F:cysteine-type peptidase activity"/>
    <property type="evidence" value="ECO:0007669"/>
    <property type="project" value="InterPro"/>
</dbReference>
<gene>
    <name evidence="4" type="ORF">DYB28_008676</name>
</gene>
<dbReference type="Gene3D" id="3.90.70.10">
    <property type="entry name" value="Cysteine proteinases"/>
    <property type="match status" value="1"/>
</dbReference>
<comment type="caution">
    <text evidence="4">The sequence shown here is derived from an EMBL/GenBank/DDBJ whole genome shotgun (WGS) entry which is preliminary data.</text>
</comment>